<organism evidence="7 8">
    <name type="scientific">Clostridium acetireducens DSM 10703</name>
    <dbReference type="NCBI Taxonomy" id="1121290"/>
    <lineage>
        <taxon>Bacteria</taxon>
        <taxon>Bacillati</taxon>
        <taxon>Bacillota</taxon>
        <taxon>Clostridia</taxon>
        <taxon>Eubacteriales</taxon>
        <taxon>Clostridiaceae</taxon>
        <taxon>Clostridium</taxon>
    </lineage>
</organism>
<feature type="transmembrane region" description="Helical" evidence="6">
    <location>
        <begin position="453"/>
        <end position="471"/>
    </location>
</feature>
<gene>
    <name evidence="7" type="primary">spoVB_3</name>
    <name evidence="7" type="ORF">CLOACE_16020</name>
</gene>
<feature type="transmembrane region" description="Helical" evidence="6">
    <location>
        <begin position="234"/>
        <end position="254"/>
    </location>
</feature>
<dbReference type="PIRSF" id="PIRSF038958">
    <property type="entry name" value="PG_synth_SpoVB"/>
    <property type="match status" value="1"/>
</dbReference>
<evidence type="ECO:0000256" key="1">
    <source>
        <dbReference type="ARBA" id="ARBA00004651"/>
    </source>
</evidence>
<reference evidence="7 8" key="1">
    <citation type="submission" date="2016-06" db="EMBL/GenBank/DDBJ databases">
        <title>Genome sequence of Clostridium acetireducens DSM 10703.</title>
        <authorList>
            <person name="Poehlein A."/>
            <person name="Fluechter S."/>
            <person name="Duerre P."/>
            <person name="Daniel R."/>
        </authorList>
    </citation>
    <scope>NUCLEOTIDE SEQUENCE [LARGE SCALE GENOMIC DNA]</scope>
    <source>
        <strain evidence="7 8">DSM 10703</strain>
    </source>
</reference>
<dbReference type="AlphaFoldDB" id="A0A1E8EXT2"/>
<protein>
    <submittedName>
        <fullName evidence="7">Stage V sporulation protein B</fullName>
    </submittedName>
</protein>
<evidence type="ECO:0000256" key="2">
    <source>
        <dbReference type="ARBA" id="ARBA00022475"/>
    </source>
</evidence>
<feature type="transmembrane region" description="Helical" evidence="6">
    <location>
        <begin position="160"/>
        <end position="179"/>
    </location>
</feature>
<dbReference type="Pfam" id="PF01943">
    <property type="entry name" value="Polysacc_synt"/>
    <property type="match status" value="1"/>
</dbReference>
<dbReference type="CDD" id="cd13124">
    <property type="entry name" value="MATE_SpoVB_like"/>
    <property type="match status" value="1"/>
</dbReference>
<dbReference type="Proteomes" id="UP000175744">
    <property type="component" value="Unassembled WGS sequence"/>
</dbReference>
<dbReference type="GO" id="GO:0005886">
    <property type="term" value="C:plasma membrane"/>
    <property type="evidence" value="ECO:0007669"/>
    <property type="project" value="UniProtKB-SubCell"/>
</dbReference>
<dbReference type="OrthoDB" id="9775950at2"/>
<feature type="transmembrane region" description="Helical" evidence="6">
    <location>
        <begin position="185"/>
        <end position="205"/>
    </location>
</feature>
<evidence type="ECO:0000256" key="6">
    <source>
        <dbReference type="SAM" id="Phobius"/>
    </source>
</evidence>
<feature type="transmembrane region" description="Helical" evidence="6">
    <location>
        <begin position="47"/>
        <end position="69"/>
    </location>
</feature>
<comment type="caution">
    <text evidence="7">The sequence shown here is derived from an EMBL/GenBank/DDBJ whole genome shotgun (WGS) entry which is preliminary data.</text>
</comment>
<dbReference type="PANTHER" id="PTHR30250">
    <property type="entry name" value="PST FAMILY PREDICTED COLANIC ACID TRANSPORTER"/>
    <property type="match status" value="1"/>
</dbReference>
<keyword evidence="4 6" id="KW-1133">Transmembrane helix</keyword>
<evidence type="ECO:0000313" key="7">
    <source>
        <dbReference type="EMBL" id="OFI05596.1"/>
    </source>
</evidence>
<feature type="transmembrane region" description="Helical" evidence="6">
    <location>
        <begin position="385"/>
        <end position="406"/>
    </location>
</feature>
<proteinExistence type="predicted"/>
<evidence type="ECO:0000256" key="4">
    <source>
        <dbReference type="ARBA" id="ARBA00022989"/>
    </source>
</evidence>
<dbReference type="EMBL" id="LZFO01000023">
    <property type="protein sequence ID" value="OFI05596.1"/>
    <property type="molecule type" value="Genomic_DNA"/>
</dbReference>
<dbReference type="STRING" id="1121290.CLAOCE_16020"/>
<feature type="transmembrane region" description="Helical" evidence="6">
    <location>
        <begin position="286"/>
        <end position="306"/>
    </location>
</feature>
<sequence length="536" mass="58926">MNEQSTTKGFAVLSVASMIVKVLSLLYIPFLRSIIGDEGYGVYGAAYQVYVFIFVLTNSGIPVAISKLISELVATKNYKDAIKSFKIARFVLLVIGIIMSLIMLVFAYPLAKAINYKKAYLSILALAPAVLFTSIASAYRGYFQGRGNMTPTAVSQVIEQAINTIFTLVFAALFIKYGIAAGCAGGTIGTSLGALFSAWYLINVYKKNKKFKVSKEDLNLHIRRYTNKQILKKIINYGVPITLCVGMTYAGNIVDVANTKTRLIVAGLTESNASILYGYLVKYQQLLNVPISIIASLAMAILPAIAGAAAQNNKNEVEDKINYSFRLSFLVAIPSAIGLSVLSEPIFFTLGFGKGSFLMRYGSIVLILSSIMQIQTTILQSIGKLYTATTYSVIGILFKIIINYILIAIPQINIMGAIIGSVVGFLIPVILNHKIIKKTLNIRFNFLTHATKPFIASISMAVIAYIVYYDFNFLLKLEINKLYISNAIATVVAIITGVFVYLFTLIFIGGIREKDLKVLPRKIVDLIPDFMLERIK</sequence>
<dbReference type="InterPro" id="IPR050833">
    <property type="entry name" value="Poly_Biosynth_Transport"/>
</dbReference>
<keyword evidence="8" id="KW-1185">Reference proteome</keyword>
<feature type="transmembrane region" description="Helical" evidence="6">
    <location>
        <begin position="483"/>
        <end position="511"/>
    </location>
</feature>
<feature type="transmembrane region" description="Helical" evidence="6">
    <location>
        <begin position="412"/>
        <end position="432"/>
    </location>
</feature>
<dbReference type="InterPro" id="IPR002797">
    <property type="entry name" value="Polysacc_synth"/>
</dbReference>
<name>A0A1E8EXT2_9CLOT</name>
<dbReference type="RefSeq" id="WP_070110576.1">
    <property type="nucleotide sequence ID" value="NZ_LZFO01000023.1"/>
</dbReference>
<evidence type="ECO:0000313" key="8">
    <source>
        <dbReference type="Proteomes" id="UP000175744"/>
    </source>
</evidence>
<feature type="transmembrane region" description="Helical" evidence="6">
    <location>
        <begin position="12"/>
        <end position="35"/>
    </location>
</feature>
<feature type="transmembrane region" description="Helical" evidence="6">
    <location>
        <begin position="90"/>
        <end position="108"/>
    </location>
</feature>
<comment type="subcellular location">
    <subcellularLocation>
        <location evidence="1">Cell membrane</location>
        <topology evidence="1">Multi-pass membrane protein</topology>
    </subcellularLocation>
</comment>
<dbReference type="PANTHER" id="PTHR30250:SF21">
    <property type="entry name" value="LIPID II FLIPPASE MURJ"/>
    <property type="match status" value="1"/>
</dbReference>
<evidence type="ECO:0000256" key="5">
    <source>
        <dbReference type="ARBA" id="ARBA00023136"/>
    </source>
</evidence>
<dbReference type="PATRIC" id="fig|1121290.3.peg.1589"/>
<evidence type="ECO:0000256" key="3">
    <source>
        <dbReference type="ARBA" id="ARBA00022692"/>
    </source>
</evidence>
<feature type="transmembrane region" description="Helical" evidence="6">
    <location>
        <begin position="327"/>
        <end position="352"/>
    </location>
</feature>
<dbReference type="InterPro" id="IPR024923">
    <property type="entry name" value="PG_synth_SpoVB"/>
</dbReference>
<keyword evidence="2" id="KW-1003">Cell membrane</keyword>
<keyword evidence="3 6" id="KW-0812">Transmembrane</keyword>
<feature type="transmembrane region" description="Helical" evidence="6">
    <location>
        <begin position="358"/>
        <end position="378"/>
    </location>
</feature>
<feature type="transmembrane region" description="Helical" evidence="6">
    <location>
        <begin position="120"/>
        <end position="139"/>
    </location>
</feature>
<keyword evidence="5 6" id="KW-0472">Membrane</keyword>
<accession>A0A1E8EXT2</accession>